<reference evidence="1" key="3">
    <citation type="submission" date="2015-04" db="UniProtKB">
        <authorList>
            <consortium name="EnsemblPlants"/>
        </authorList>
    </citation>
    <scope>IDENTIFICATION</scope>
</reference>
<dbReference type="HOGENOM" id="CLU_1818596_0_0_1"/>
<evidence type="ECO:0000313" key="1">
    <source>
        <dbReference type="EnsemblPlants" id="LPERR01G01230.1"/>
    </source>
</evidence>
<accession>A0A0D9UW57</accession>
<proteinExistence type="predicted"/>
<dbReference type="AlphaFoldDB" id="A0A0D9UW57"/>
<name>A0A0D9UW57_9ORYZ</name>
<dbReference type="Gramene" id="LPERR01G01230.1">
    <property type="protein sequence ID" value="LPERR01G01230.1"/>
    <property type="gene ID" value="LPERR01G01230"/>
</dbReference>
<keyword evidence="2" id="KW-1185">Reference proteome</keyword>
<protein>
    <submittedName>
        <fullName evidence="1">Uncharacterized protein</fullName>
    </submittedName>
</protein>
<sequence>MALENTMSRHRQHELIHRATMGAHAVGQLTWHNVVANVPHMCRTFTFRHGGVVATLVNGVWQDLNPSYTIDARGCLHYGNNYFKHASNRFTLKELEAAFSFHLQDFLPKAMHRLAKIASQRNDMQYITDVLSNALADQASGL</sequence>
<reference evidence="1 2" key="1">
    <citation type="submission" date="2012-08" db="EMBL/GenBank/DDBJ databases">
        <title>Oryza genome evolution.</title>
        <authorList>
            <person name="Wing R.A."/>
        </authorList>
    </citation>
    <scope>NUCLEOTIDE SEQUENCE</scope>
</reference>
<dbReference type="EnsemblPlants" id="LPERR01G01230.1">
    <property type="protein sequence ID" value="LPERR01G01230.1"/>
    <property type="gene ID" value="LPERR01G01230"/>
</dbReference>
<dbReference type="Proteomes" id="UP000032180">
    <property type="component" value="Chromosome 1"/>
</dbReference>
<reference evidence="2" key="2">
    <citation type="submission" date="2013-12" db="EMBL/GenBank/DDBJ databases">
        <authorList>
            <person name="Yu Y."/>
            <person name="Lee S."/>
            <person name="de Baynast K."/>
            <person name="Wissotski M."/>
            <person name="Liu L."/>
            <person name="Talag J."/>
            <person name="Goicoechea J."/>
            <person name="Angelova A."/>
            <person name="Jetty R."/>
            <person name="Kudrna D."/>
            <person name="Golser W."/>
            <person name="Rivera L."/>
            <person name="Zhang J."/>
            <person name="Wing R."/>
        </authorList>
    </citation>
    <scope>NUCLEOTIDE SEQUENCE</scope>
</reference>
<organism evidence="1 2">
    <name type="scientific">Leersia perrieri</name>
    <dbReference type="NCBI Taxonomy" id="77586"/>
    <lineage>
        <taxon>Eukaryota</taxon>
        <taxon>Viridiplantae</taxon>
        <taxon>Streptophyta</taxon>
        <taxon>Embryophyta</taxon>
        <taxon>Tracheophyta</taxon>
        <taxon>Spermatophyta</taxon>
        <taxon>Magnoliopsida</taxon>
        <taxon>Liliopsida</taxon>
        <taxon>Poales</taxon>
        <taxon>Poaceae</taxon>
        <taxon>BOP clade</taxon>
        <taxon>Oryzoideae</taxon>
        <taxon>Oryzeae</taxon>
        <taxon>Oryzinae</taxon>
        <taxon>Leersia</taxon>
    </lineage>
</organism>
<evidence type="ECO:0000313" key="2">
    <source>
        <dbReference type="Proteomes" id="UP000032180"/>
    </source>
</evidence>